<organism evidence="1 2">
    <name type="scientific">Taibaiella soli</name>
    <dbReference type="NCBI Taxonomy" id="1649169"/>
    <lineage>
        <taxon>Bacteria</taxon>
        <taxon>Pseudomonadati</taxon>
        <taxon>Bacteroidota</taxon>
        <taxon>Chitinophagia</taxon>
        <taxon>Chitinophagales</taxon>
        <taxon>Chitinophagaceae</taxon>
        <taxon>Taibaiella</taxon>
    </lineage>
</organism>
<evidence type="ECO:0000313" key="1">
    <source>
        <dbReference type="EMBL" id="PZF74415.1"/>
    </source>
</evidence>
<evidence type="ECO:0000313" key="2">
    <source>
        <dbReference type="Proteomes" id="UP000248745"/>
    </source>
</evidence>
<dbReference type="Proteomes" id="UP000248745">
    <property type="component" value="Unassembled WGS sequence"/>
</dbReference>
<proteinExistence type="predicted"/>
<reference evidence="1 2" key="1">
    <citation type="submission" date="2018-06" db="EMBL/GenBank/DDBJ databases">
        <title>Mucibacter soli gen. nov., sp. nov., a new member of the family Chitinophagaceae producing mucin.</title>
        <authorList>
            <person name="Kim M.-K."/>
            <person name="Park S."/>
            <person name="Kim T.-S."/>
            <person name="Joung Y."/>
            <person name="Han J.-H."/>
            <person name="Kim S.B."/>
        </authorList>
    </citation>
    <scope>NUCLEOTIDE SEQUENCE [LARGE SCALE GENOMIC DNA]</scope>
    <source>
        <strain evidence="1 2">R1-15</strain>
    </source>
</reference>
<keyword evidence="2" id="KW-1185">Reference proteome</keyword>
<protein>
    <submittedName>
        <fullName evidence="1">Uncharacterized protein</fullName>
    </submittedName>
</protein>
<name>A0A2W2AFX3_9BACT</name>
<sequence length="127" mass="15225">MHKRKQELLINAIEALATREKLFITERQQWRNRILGMDRINKMLVLVWMNEGVMEEHLIPINEINYCNVFQKTSGKSHIQAILLELTFRSKQLSPLQIPFYEEIHDGIFEMKRLAERAEYWKKALNN</sequence>
<dbReference type="AlphaFoldDB" id="A0A2W2AFX3"/>
<gene>
    <name evidence="1" type="ORF">DN068_02215</name>
</gene>
<dbReference type="EMBL" id="QKTW01000003">
    <property type="protein sequence ID" value="PZF74415.1"/>
    <property type="molecule type" value="Genomic_DNA"/>
</dbReference>
<comment type="caution">
    <text evidence="1">The sequence shown here is derived from an EMBL/GenBank/DDBJ whole genome shotgun (WGS) entry which is preliminary data.</text>
</comment>
<accession>A0A2W2AFX3</accession>